<comment type="subcellular location">
    <subcellularLocation>
        <location evidence="1">Secreted</location>
    </subcellularLocation>
</comment>
<dbReference type="EMBL" id="JACHMH010000001">
    <property type="protein sequence ID" value="MBB4678305.1"/>
    <property type="molecule type" value="Genomic_DNA"/>
</dbReference>
<dbReference type="PANTHER" id="PTHR10009">
    <property type="entry name" value="PROTEIN YELLOW-RELATED"/>
    <property type="match status" value="1"/>
</dbReference>
<feature type="signal peptide" evidence="3">
    <location>
        <begin position="1"/>
        <end position="23"/>
    </location>
</feature>
<keyword evidence="2" id="KW-0964">Secreted</keyword>
<keyword evidence="3" id="KW-0732">Signal</keyword>
<sequence length="359" mass="39117">MRFSAVVLAVALAVPLTATTAEATARADLRVAAQSQQMIWNAVAVDRGRVFVSGPRWSGSRGPALARLVHGQARPYPNAEWNSWQPGQDPATKFVNINAIHHDGHGSLWAVDTGSPDFGGNPLPRAAKLVRINLRTNQVTRIHHFADSVALPGSYVDDVRFNGRHAYLTDAGRPGLIVLDLITGTARRVLDNHPSTLAPADRPLVLDGAVVRAPDGSPLRVHADPLELSPDRQWLYYGSLHGPWSRIATRDLDNPALSAAELAAGVTPWADLPAVGGSAMDRHGNLYFTDLVEHALKRRTPDGRISTVVQDSRLHWTDAPFLAPDGRIWLPVPQMDRVALFHGGQSRVQWPIQLLTVRP</sequence>
<evidence type="ECO:0000313" key="4">
    <source>
        <dbReference type="EMBL" id="MBB4678305.1"/>
    </source>
</evidence>
<dbReference type="GO" id="GO:0005576">
    <property type="term" value="C:extracellular region"/>
    <property type="evidence" value="ECO:0007669"/>
    <property type="project" value="UniProtKB-SubCell"/>
</dbReference>
<name>A0A7W7FUR7_9PSEU</name>
<dbReference type="Proteomes" id="UP000533598">
    <property type="component" value="Unassembled WGS sequence"/>
</dbReference>
<evidence type="ECO:0000256" key="2">
    <source>
        <dbReference type="ARBA" id="ARBA00022525"/>
    </source>
</evidence>
<dbReference type="Pfam" id="PF03022">
    <property type="entry name" value="MRJP"/>
    <property type="match status" value="1"/>
</dbReference>
<comment type="caution">
    <text evidence="4">The sequence shown here is derived from an EMBL/GenBank/DDBJ whole genome shotgun (WGS) entry which is preliminary data.</text>
</comment>
<dbReference type="AlphaFoldDB" id="A0A7W7FUR7"/>
<reference evidence="4 5" key="1">
    <citation type="submission" date="2020-08" db="EMBL/GenBank/DDBJ databases">
        <title>Sequencing the genomes of 1000 actinobacteria strains.</title>
        <authorList>
            <person name="Klenk H.-P."/>
        </authorList>
    </citation>
    <scope>NUCLEOTIDE SEQUENCE [LARGE SCALE GENOMIC DNA]</scope>
    <source>
        <strain evidence="4 5">DSM 44230</strain>
    </source>
</reference>
<evidence type="ECO:0000256" key="3">
    <source>
        <dbReference type="SAM" id="SignalP"/>
    </source>
</evidence>
<dbReference type="InterPro" id="IPR011042">
    <property type="entry name" value="6-blade_b-propeller_TolB-like"/>
</dbReference>
<evidence type="ECO:0000256" key="1">
    <source>
        <dbReference type="ARBA" id="ARBA00004613"/>
    </source>
</evidence>
<dbReference type="InterPro" id="IPR017996">
    <property type="entry name" value="MRJP/yellow-related"/>
</dbReference>
<accession>A0A7W7FUR7</accession>
<dbReference type="Gene3D" id="2.120.10.30">
    <property type="entry name" value="TolB, C-terminal domain"/>
    <property type="match status" value="1"/>
</dbReference>
<organism evidence="4 5">
    <name type="scientific">Crossiella cryophila</name>
    <dbReference type="NCBI Taxonomy" id="43355"/>
    <lineage>
        <taxon>Bacteria</taxon>
        <taxon>Bacillati</taxon>
        <taxon>Actinomycetota</taxon>
        <taxon>Actinomycetes</taxon>
        <taxon>Pseudonocardiales</taxon>
        <taxon>Pseudonocardiaceae</taxon>
        <taxon>Crossiella</taxon>
    </lineage>
</organism>
<dbReference type="PANTHER" id="PTHR10009:SF18">
    <property type="entry name" value="PROTEIN YELLOW-LIKE PROTEIN"/>
    <property type="match status" value="1"/>
</dbReference>
<proteinExistence type="predicted"/>
<protein>
    <submittedName>
        <fullName evidence="4">Sugar lactone lactonase YvrE</fullName>
    </submittedName>
</protein>
<dbReference type="SUPFAM" id="SSF101898">
    <property type="entry name" value="NHL repeat"/>
    <property type="match status" value="1"/>
</dbReference>
<feature type="chain" id="PRO_5030761048" evidence="3">
    <location>
        <begin position="24"/>
        <end position="359"/>
    </location>
</feature>
<keyword evidence="5" id="KW-1185">Reference proteome</keyword>
<evidence type="ECO:0000313" key="5">
    <source>
        <dbReference type="Proteomes" id="UP000533598"/>
    </source>
</evidence>
<dbReference type="RefSeq" id="WP_185004153.1">
    <property type="nucleotide sequence ID" value="NZ_BAAAUI010000004.1"/>
</dbReference>
<gene>
    <name evidence="4" type="ORF">HNR67_004423</name>
</gene>